<dbReference type="PANTHER" id="PTHR30456:SF0">
    <property type="entry name" value="PYRIDOXINE 5'-PHOSPHATE SYNTHASE"/>
    <property type="match status" value="1"/>
</dbReference>
<protein>
    <recommendedName>
        <fullName evidence="4 5">Pyridoxine 5'-phosphate synthase</fullName>
        <shortName evidence="4">PNP synthase</shortName>
        <ecNumber evidence="4 5">2.6.99.2</ecNumber>
    </recommendedName>
</protein>
<feature type="binding site" evidence="4">
    <location>
        <begin position="9"/>
        <end position="10"/>
    </location>
    <ligand>
        <name>1-deoxy-D-xylulose 5-phosphate</name>
        <dbReference type="ChEBI" id="CHEBI:57792"/>
    </ligand>
</feature>
<dbReference type="Proteomes" id="UP000282321">
    <property type="component" value="Unassembled WGS sequence"/>
</dbReference>
<dbReference type="NCBIfam" id="NF003625">
    <property type="entry name" value="PRK05265.1-3"/>
    <property type="match status" value="1"/>
</dbReference>
<dbReference type="NCBIfam" id="NF003627">
    <property type="entry name" value="PRK05265.1-5"/>
    <property type="match status" value="1"/>
</dbReference>
<evidence type="ECO:0000256" key="1">
    <source>
        <dbReference type="ARBA" id="ARBA00022490"/>
    </source>
</evidence>
<comment type="similarity">
    <text evidence="4">Belongs to the PNP synthase family.</text>
</comment>
<feature type="binding site" evidence="4">
    <location>
        <position position="50"/>
    </location>
    <ligand>
        <name>1-deoxy-D-xylulose 5-phosphate</name>
        <dbReference type="ChEBI" id="CHEBI:57792"/>
    </ligand>
</feature>
<dbReference type="EC" id="2.6.99.2" evidence="4 5"/>
<feature type="active site" description="Proton donor" evidence="4">
    <location>
        <position position="192"/>
    </location>
</feature>
<sequence>MVRLGVNLDHVATLREARKVNYPSPLKAAFIAEEAGADGITMHLRQDRRHIQENDIADVIKHISLPINIELAIVPEMVNIVSELKPHHCCLVPERVSEITTEGGLNIIEFENETGAAIERLKSKGIFVSLFIEPELEIIEKAVKLGADAIEFNTSLYSDSKTSEERNIQIERIKKAAKFTAENYNLEIHAGHGLNYTNVKFIRDIPEIIEYNIGHSIIARSVFSGLYNAIIEMRKLLRCS</sequence>
<dbReference type="InterPro" id="IPR013785">
    <property type="entry name" value="Aldolase_TIM"/>
</dbReference>
<dbReference type="EMBL" id="QNBC01000025">
    <property type="protein sequence ID" value="RKX67160.1"/>
    <property type="molecule type" value="Genomic_DNA"/>
</dbReference>
<comment type="catalytic activity">
    <reaction evidence="4">
        <text>3-amino-2-oxopropyl phosphate + 1-deoxy-D-xylulose 5-phosphate = pyridoxine 5'-phosphate + phosphate + 2 H2O + H(+)</text>
        <dbReference type="Rhea" id="RHEA:15265"/>
        <dbReference type="ChEBI" id="CHEBI:15377"/>
        <dbReference type="ChEBI" id="CHEBI:15378"/>
        <dbReference type="ChEBI" id="CHEBI:43474"/>
        <dbReference type="ChEBI" id="CHEBI:57279"/>
        <dbReference type="ChEBI" id="CHEBI:57792"/>
        <dbReference type="ChEBI" id="CHEBI:58589"/>
        <dbReference type="EC" id="2.6.99.2"/>
    </reaction>
</comment>
<dbReference type="PANTHER" id="PTHR30456">
    <property type="entry name" value="PYRIDOXINE 5'-PHOSPHATE SYNTHASE"/>
    <property type="match status" value="1"/>
</dbReference>
<evidence type="ECO:0000256" key="2">
    <source>
        <dbReference type="ARBA" id="ARBA00022679"/>
    </source>
</evidence>
<feature type="active site" description="Proton acceptor" evidence="4">
    <location>
        <position position="43"/>
    </location>
</feature>
<dbReference type="Gene3D" id="3.20.20.70">
    <property type="entry name" value="Aldolase class I"/>
    <property type="match status" value="1"/>
</dbReference>
<keyword evidence="3 4" id="KW-0664">Pyridoxine biosynthesis</keyword>
<comment type="function">
    <text evidence="4">Catalyzes the complicated ring closure reaction between the two acyclic compounds 1-deoxy-D-xylulose-5-phosphate (DXP) and 3-amino-2-oxopropyl phosphate (1-amino-acetone-3-phosphate or AAP) to form pyridoxine 5'-phosphate (PNP) and inorganic phosphate.</text>
</comment>
<name>A0A660SB35_UNCT6</name>
<feature type="binding site" evidence="4">
    <location>
        <position position="45"/>
    </location>
    <ligand>
        <name>1-deoxy-D-xylulose 5-phosphate</name>
        <dbReference type="ChEBI" id="CHEBI:57792"/>
    </ligand>
</feature>
<keyword evidence="1 4" id="KW-0963">Cytoplasm</keyword>
<dbReference type="AlphaFoldDB" id="A0A660SB35"/>
<dbReference type="InterPro" id="IPR036130">
    <property type="entry name" value="Pyridoxine-5'_phos_synth"/>
</dbReference>
<evidence type="ECO:0000256" key="3">
    <source>
        <dbReference type="ARBA" id="ARBA00023096"/>
    </source>
</evidence>
<organism evidence="6 7">
    <name type="scientific">candidate division TA06 bacterium</name>
    <dbReference type="NCBI Taxonomy" id="2250710"/>
    <lineage>
        <taxon>Bacteria</taxon>
        <taxon>Bacteria division TA06</taxon>
    </lineage>
</organism>
<accession>A0A660SB35</accession>
<dbReference type="HAMAP" id="MF_00279">
    <property type="entry name" value="PdxJ"/>
    <property type="match status" value="1"/>
</dbReference>
<dbReference type="UniPathway" id="UPA00244">
    <property type="reaction ID" value="UER00313"/>
</dbReference>
<feature type="binding site" evidence="4">
    <location>
        <position position="193"/>
    </location>
    <ligand>
        <name>3-amino-2-oxopropyl phosphate</name>
        <dbReference type="ChEBI" id="CHEBI:57279"/>
    </ligand>
</feature>
<evidence type="ECO:0000313" key="7">
    <source>
        <dbReference type="Proteomes" id="UP000282321"/>
    </source>
</evidence>
<dbReference type="GO" id="GO:0005829">
    <property type="term" value="C:cytosol"/>
    <property type="evidence" value="ECO:0007669"/>
    <property type="project" value="TreeGrafter"/>
</dbReference>
<evidence type="ECO:0000256" key="4">
    <source>
        <dbReference type="HAMAP-Rule" id="MF_00279"/>
    </source>
</evidence>
<evidence type="ECO:0000256" key="5">
    <source>
        <dbReference type="NCBIfam" id="TIGR00559"/>
    </source>
</evidence>
<proteinExistence type="inferred from homology"/>
<dbReference type="GO" id="GO:0008615">
    <property type="term" value="P:pyridoxine biosynthetic process"/>
    <property type="evidence" value="ECO:0007669"/>
    <property type="project" value="UniProtKB-UniRule"/>
</dbReference>
<feature type="binding site" evidence="4">
    <location>
        <begin position="214"/>
        <end position="215"/>
    </location>
    <ligand>
        <name>3-amino-2-oxopropyl phosphate</name>
        <dbReference type="ChEBI" id="CHEBI:57279"/>
    </ligand>
</feature>
<dbReference type="InterPro" id="IPR004569">
    <property type="entry name" value="PyrdxlP_synth_PdxJ"/>
</dbReference>
<dbReference type="NCBIfam" id="TIGR00559">
    <property type="entry name" value="pdxJ"/>
    <property type="match status" value="1"/>
</dbReference>
<dbReference type="GO" id="GO:0033856">
    <property type="term" value="F:pyridoxine 5'-phosphate synthase activity"/>
    <property type="evidence" value="ECO:0007669"/>
    <property type="project" value="UniProtKB-UniRule"/>
</dbReference>
<evidence type="ECO:0000313" key="6">
    <source>
        <dbReference type="EMBL" id="RKX67160.1"/>
    </source>
</evidence>
<feature type="active site" description="Proton acceptor" evidence="4">
    <location>
        <position position="70"/>
    </location>
</feature>
<dbReference type="SUPFAM" id="SSF63892">
    <property type="entry name" value="Pyridoxine 5'-phosphate synthase"/>
    <property type="match status" value="1"/>
</dbReference>
<gene>
    <name evidence="4" type="primary">pdxJ</name>
    <name evidence="6" type="ORF">DRP44_02845</name>
</gene>
<comment type="caution">
    <text evidence="6">The sequence shown here is derived from an EMBL/GenBank/DDBJ whole genome shotgun (WGS) entry which is preliminary data.</text>
</comment>
<feature type="binding site" evidence="4">
    <location>
        <position position="18"/>
    </location>
    <ligand>
        <name>3-amino-2-oxopropyl phosphate</name>
        <dbReference type="ChEBI" id="CHEBI:57279"/>
    </ligand>
</feature>
<keyword evidence="2 4" id="KW-0808">Transferase</keyword>
<comment type="subcellular location">
    <subcellularLocation>
        <location evidence="4">Cytoplasm</location>
    </subcellularLocation>
</comment>
<dbReference type="Pfam" id="PF03740">
    <property type="entry name" value="PdxJ"/>
    <property type="match status" value="1"/>
</dbReference>
<comment type="subunit">
    <text evidence="4">Homooctamer; tetramer of dimers.</text>
</comment>
<feature type="binding site" evidence="4">
    <location>
        <position position="100"/>
    </location>
    <ligand>
        <name>1-deoxy-D-xylulose 5-phosphate</name>
        <dbReference type="ChEBI" id="CHEBI:57792"/>
    </ligand>
</feature>
<feature type="binding site" evidence="4">
    <location>
        <position position="7"/>
    </location>
    <ligand>
        <name>3-amino-2-oxopropyl phosphate</name>
        <dbReference type="ChEBI" id="CHEBI:57279"/>
    </ligand>
</feature>
<comment type="pathway">
    <text evidence="4">Cofactor biosynthesis; pyridoxine 5'-phosphate biosynthesis; pyridoxine 5'-phosphate from D-erythrose 4-phosphate: step 5/5.</text>
</comment>
<feature type="site" description="Transition state stabilizer" evidence="4">
    <location>
        <position position="151"/>
    </location>
</feature>
<dbReference type="CDD" id="cd00003">
    <property type="entry name" value="PNPsynthase"/>
    <property type="match status" value="1"/>
</dbReference>
<reference evidence="6 7" key="1">
    <citation type="submission" date="2018-06" db="EMBL/GenBank/DDBJ databases">
        <title>Extensive metabolic versatility and redundancy in microbially diverse, dynamic hydrothermal sediments.</title>
        <authorList>
            <person name="Dombrowski N."/>
            <person name="Teske A."/>
            <person name="Baker B.J."/>
        </authorList>
    </citation>
    <scope>NUCLEOTIDE SEQUENCE [LARGE SCALE GENOMIC DNA]</scope>
    <source>
        <strain evidence="6">B35_G9</strain>
    </source>
</reference>